<reference evidence="7 8" key="1">
    <citation type="submission" date="2017-06" db="EMBL/GenBank/DDBJ databases">
        <authorList>
            <person name="Kim H.J."/>
            <person name="Triplett B.A."/>
        </authorList>
    </citation>
    <scope>NUCLEOTIDE SEQUENCE [LARGE SCALE GENOMIC DNA]</scope>
    <source>
        <strain evidence="7 8">DSM 18704</strain>
    </source>
</reference>
<evidence type="ECO:0000256" key="4">
    <source>
        <dbReference type="ARBA" id="ARBA00023284"/>
    </source>
</evidence>
<sequence length="289" mass="31510">MTFRHATLSAALLGFALIVPAARPAGPKPPSADSIAKEISTVRAMPDAKRGSGITAIALEIRTLPAGLDKVKAAFSLAGLSTEGDPGRDALQAVTTTLGQALAEYPLPPTKSGKPPLPYLNLARLVRYEGMTTDFTGPQMDEANKLLDSYDEDVRKADFTLKDLKGKPVTLSELRGKIVLVNFWATWCPPCRKEMPDLDAIYDHFKSQGLVVLSISDEDAFKVNSYVGQMGYRPPVLLDPGRKVATQFHVDGIPKNFVFDREGKLVAQSLDMRTQRQFFQMLAKAGLHP</sequence>
<evidence type="ECO:0000256" key="3">
    <source>
        <dbReference type="ARBA" id="ARBA00023157"/>
    </source>
</evidence>
<dbReference type="InterPro" id="IPR050553">
    <property type="entry name" value="Thioredoxin_ResA/DsbE_sf"/>
</dbReference>
<dbReference type="EMBL" id="FZOU01000001">
    <property type="protein sequence ID" value="SNS32909.1"/>
    <property type="molecule type" value="Genomic_DNA"/>
</dbReference>
<keyword evidence="5" id="KW-0732">Signal</keyword>
<accession>A0A239DL25</accession>
<keyword evidence="3" id="KW-1015">Disulfide bond</keyword>
<evidence type="ECO:0000313" key="8">
    <source>
        <dbReference type="Proteomes" id="UP000198356"/>
    </source>
</evidence>
<dbReference type="Pfam" id="PF00578">
    <property type="entry name" value="AhpC-TSA"/>
    <property type="match status" value="1"/>
</dbReference>
<proteinExistence type="predicted"/>
<organism evidence="7 8">
    <name type="scientific">Granulicella rosea</name>
    <dbReference type="NCBI Taxonomy" id="474952"/>
    <lineage>
        <taxon>Bacteria</taxon>
        <taxon>Pseudomonadati</taxon>
        <taxon>Acidobacteriota</taxon>
        <taxon>Terriglobia</taxon>
        <taxon>Terriglobales</taxon>
        <taxon>Acidobacteriaceae</taxon>
        <taxon>Granulicella</taxon>
    </lineage>
</organism>
<feature type="domain" description="Thioredoxin" evidence="6">
    <location>
        <begin position="150"/>
        <end position="287"/>
    </location>
</feature>
<dbReference type="PANTHER" id="PTHR42852:SF6">
    <property type="entry name" value="THIOL:DISULFIDE INTERCHANGE PROTEIN DSBE"/>
    <property type="match status" value="1"/>
</dbReference>
<protein>
    <submittedName>
        <fullName evidence="7">Peroxiredoxin</fullName>
    </submittedName>
</protein>
<dbReference type="Proteomes" id="UP000198356">
    <property type="component" value="Unassembled WGS sequence"/>
</dbReference>
<dbReference type="AlphaFoldDB" id="A0A239DL25"/>
<evidence type="ECO:0000259" key="6">
    <source>
        <dbReference type="PROSITE" id="PS51352"/>
    </source>
</evidence>
<dbReference type="InterPro" id="IPR000866">
    <property type="entry name" value="AhpC/TSA"/>
</dbReference>
<dbReference type="InterPro" id="IPR036249">
    <property type="entry name" value="Thioredoxin-like_sf"/>
</dbReference>
<keyword evidence="8" id="KW-1185">Reference proteome</keyword>
<dbReference type="CDD" id="cd02966">
    <property type="entry name" value="TlpA_like_family"/>
    <property type="match status" value="1"/>
</dbReference>
<gene>
    <name evidence="7" type="ORF">SAMN05421770_101522</name>
</gene>
<feature type="chain" id="PRO_5012895942" evidence="5">
    <location>
        <begin position="22"/>
        <end position="289"/>
    </location>
</feature>
<dbReference type="PROSITE" id="PS00194">
    <property type="entry name" value="THIOREDOXIN_1"/>
    <property type="match status" value="1"/>
</dbReference>
<evidence type="ECO:0000256" key="1">
    <source>
        <dbReference type="ARBA" id="ARBA00004196"/>
    </source>
</evidence>
<keyword evidence="2" id="KW-0201">Cytochrome c-type biogenesis</keyword>
<dbReference type="GO" id="GO:0017004">
    <property type="term" value="P:cytochrome complex assembly"/>
    <property type="evidence" value="ECO:0007669"/>
    <property type="project" value="UniProtKB-KW"/>
</dbReference>
<dbReference type="GO" id="GO:0030313">
    <property type="term" value="C:cell envelope"/>
    <property type="evidence" value="ECO:0007669"/>
    <property type="project" value="UniProtKB-SubCell"/>
</dbReference>
<dbReference type="Gene3D" id="3.40.30.10">
    <property type="entry name" value="Glutaredoxin"/>
    <property type="match status" value="1"/>
</dbReference>
<evidence type="ECO:0000256" key="5">
    <source>
        <dbReference type="SAM" id="SignalP"/>
    </source>
</evidence>
<dbReference type="GO" id="GO:0016209">
    <property type="term" value="F:antioxidant activity"/>
    <property type="evidence" value="ECO:0007669"/>
    <property type="project" value="InterPro"/>
</dbReference>
<comment type="subcellular location">
    <subcellularLocation>
        <location evidence="1">Cell envelope</location>
    </subcellularLocation>
</comment>
<dbReference type="OrthoDB" id="25753at2"/>
<dbReference type="GO" id="GO:0016491">
    <property type="term" value="F:oxidoreductase activity"/>
    <property type="evidence" value="ECO:0007669"/>
    <property type="project" value="InterPro"/>
</dbReference>
<evidence type="ECO:0000256" key="2">
    <source>
        <dbReference type="ARBA" id="ARBA00022748"/>
    </source>
</evidence>
<dbReference type="SUPFAM" id="SSF52833">
    <property type="entry name" value="Thioredoxin-like"/>
    <property type="match status" value="1"/>
</dbReference>
<dbReference type="PANTHER" id="PTHR42852">
    <property type="entry name" value="THIOL:DISULFIDE INTERCHANGE PROTEIN DSBE"/>
    <property type="match status" value="1"/>
</dbReference>
<dbReference type="PROSITE" id="PS51352">
    <property type="entry name" value="THIOREDOXIN_2"/>
    <property type="match status" value="1"/>
</dbReference>
<dbReference type="InterPro" id="IPR017937">
    <property type="entry name" value="Thioredoxin_CS"/>
</dbReference>
<dbReference type="InterPro" id="IPR013766">
    <property type="entry name" value="Thioredoxin_domain"/>
</dbReference>
<keyword evidence="4" id="KW-0676">Redox-active center</keyword>
<name>A0A239DL25_9BACT</name>
<feature type="signal peptide" evidence="5">
    <location>
        <begin position="1"/>
        <end position="21"/>
    </location>
</feature>
<evidence type="ECO:0000313" key="7">
    <source>
        <dbReference type="EMBL" id="SNS32909.1"/>
    </source>
</evidence>
<dbReference type="RefSeq" id="WP_089406809.1">
    <property type="nucleotide sequence ID" value="NZ_FZOU01000001.1"/>
</dbReference>